<dbReference type="InterPro" id="IPR035979">
    <property type="entry name" value="RBD_domain_sf"/>
</dbReference>
<accession>A0A2K3P245</accession>
<dbReference type="Pfam" id="PF14438">
    <property type="entry name" value="SM-ATX"/>
    <property type="match status" value="1"/>
</dbReference>
<dbReference type="Proteomes" id="UP000236291">
    <property type="component" value="Unassembled WGS sequence"/>
</dbReference>
<dbReference type="PANTHER" id="PTHR23189">
    <property type="entry name" value="RNA RECOGNITION MOTIF-CONTAINING"/>
    <property type="match status" value="1"/>
</dbReference>
<dbReference type="SUPFAM" id="SSF54928">
    <property type="entry name" value="RNA-binding domain, RBD"/>
    <property type="match status" value="1"/>
</dbReference>
<keyword evidence="1" id="KW-0694">RNA-binding</keyword>
<dbReference type="EMBL" id="ASHM01003101">
    <property type="protein sequence ID" value="PNY09364.1"/>
    <property type="molecule type" value="Genomic_DNA"/>
</dbReference>
<reference evidence="4 5" key="1">
    <citation type="journal article" date="2014" name="Am. J. Bot.">
        <title>Genome assembly and annotation for red clover (Trifolium pratense; Fabaceae).</title>
        <authorList>
            <person name="Istvanek J."/>
            <person name="Jaros M."/>
            <person name="Krenek A."/>
            <person name="Repkova J."/>
        </authorList>
    </citation>
    <scope>NUCLEOTIDE SEQUENCE [LARGE SCALE GENOMIC DNA]</scope>
    <source>
        <strain evidence="5">cv. Tatra</strain>
        <tissue evidence="4">Young leaves</tissue>
    </source>
</reference>
<feature type="domain" description="Ataxin 2 SM" evidence="3">
    <location>
        <begin position="61"/>
        <end position="107"/>
    </location>
</feature>
<gene>
    <name evidence="4" type="ORF">L195_g005914</name>
</gene>
<organism evidence="4 5">
    <name type="scientific">Trifolium pratense</name>
    <name type="common">Red clover</name>
    <dbReference type="NCBI Taxonomy" id="57577"/>
    <lineage>
        <taxon>Eukaryota</taxon>
        <taxon>Viridiplantae</taxon>
        <taxon>Streptophyta</taxon>
        <taxon>Embryophyta</taxon>
        <taxon>Tracheophyta</taxon>
        <taxon>Spermatophyta</taxon>
        <taxon>Magnoliopsida</taxon>
        <taxon>eudicotyledons</taxon>
        <taxon>Gunneridae</taxon>
        <taxon>Pentapetalae</taxon>
        <taxon>rosids</taxon>
        <taxon>fabids</taxon>
        <taxon>Fabales</taxon>
        <taxon>Fabaceae</taxon>
        <taxon>Papilionoideae</taxon>
        <taxon>50 kb inversion clade</taxon>
        <taxon>NPAAA clade</taxon>
        <taxon>Hologalegina</taxon>
        <taxon>IRL clade</taxon>
        <taxon>Trifolieae</taxon>
        <taxon>Trifolium</taxon>
    </lineage>
</organism>
<sequence>MEVPMSEEELGLKIEDILGASKNMDGGPGNLIVGVSKAMELINELILKHKKNEEPLPSLSEETLYTLLTIVGPEVNLHTKNGDVYSGILYVASPKTDLGIQLKQCKLGNGIIVDSQDIPINQISKIVAKGITVLVENLGRSFLKTDDEKEKQPNSIYQIDVQKISSGEDTRSSLIVKNIPKRYTSEMLISEINETQPGTFDFIYLPRLKQDRNRNVGYAFINMVSPSKIISFYQAFNGKIWDKLQSERVASLAYARVQGKDALIMEYVTKHADSETLDMRPTLFFSESQYQEELEYPHTSTGNDVAVMIWYEERRA</sequence>
<protein>
    <submittedName>
        <fullName evidence="4">Protein MEI2-like 2-like</fullName>
    </submittedName>
</protein>
<dbReference type="GO" id="GO:0003723">
    <property type="term" value="F:RNA binding"/>
    <property type="evidence" value="ECO:0007669"/>
    <property type="project" value="UniProtKB-KW"/>
</dbReference>
<dbReference type="InterPro" id="IPR012677">
    <property type="entry name" value="Nucleotide-bd_a/b_plait_sf"/>
</dbReference>
<comment type="caution">
    <text evidence="4">The sequence shown here is derived from an EMBL/GenBank/DDBJ whole genome shotgun (WGS) entry which is preliminary data.</text>
</comment>
<name>A0A2K3P245_TRIPR</name>
<evidence type="ECO:0000256" key="1">
    <source>
        <dbReference type="ARBA" id="ARBA00022884"/>
    </source>
</evidence>
<dbReference type="Gene3D" id="3.30.70.330">
    <property type="match status" value="1"/>
</dbReference>
<evidence type="ECO:0000259" key="2">
    <source>
        <dbReference type="Pfam" id="PF04059"/>
    </source>
</evidence>
<evidence type="ECO:0000313" key="5">
    <source>
        <dbReference type="Proteomes" id="UP000236291"/>
    </source>
</evidence>
<proteinExistence type="predicted"/>
<dbReference type="InterPro" id="IPR007201">
    <property type="entry name" value="Mei2-like_Rrm_C"/>
</dbReference>
<reference evidence="4 5" key="2">
    <citation type="journal article" date="2017" name="Front. Plant Sci.">
        <title>Gene Classification and Mining of Molecular Markers Useful in Red Clover (Trifolium pratense) Breeding.</title>
        <authorList>
            <person name="Istvanek J."/>
            <person name="Dluhosova J."/>
            <person name="Dluhos P."/>
            <person name="Patkova L."/>
            <person name="Nedelnik J."/>
            <person name="Repkova J."/>
        </authorList>
    </citation>
    <scope>NUCLEOTIDE SEQUENCE [LARGE SCALE GENOMIC DNA]</scope>
    <source>
        <strain evidence="5">cv. Tatra</strain>
        <tissue evidence="4">Young leaves</tissue>
    </source>
</reference>
<dbReference type="AlphaFoldDB" id="A0A2K3P245"/>
<evidence type="ECO:0000259" key="3">
    <source>
        <dbReference type="Pfam" id="PF14438"/>
    </source>
</evidence>
<dbReference type="InterPro" id="IPR025852">
    <property type="entry name" value="SM_dom_ATX"/>
</dbReference>
<dbReference type="Pfam" id="PF04059">
    <property type="entry name" value="RRM_2"/>
    <property type="match status" value="1"/>
</dbReference>
<evidence type="ECO:0000313" key="4">
    <source>
        <dbReference type="EMBL" id="PNY09364.1"/>
    </source>
</evidence>
<feature type="domain" description="Mei2-like C-terminal RNA recognition motif" evidence="2">
    <location>
        <begin position="171"/>
        <end position="266"/>
    </location>
</feature>